<keyword evidence="3 6" id="KW-0802">TPR repeat</keyword>
<dbReference type="InterPro" id="IPR019734">
    <property type="entry name" value="TPR_rpt"/>
</dbReference>
<dbReference type="PANTHER" id="PTHR46014:SF1">
    <property type="entry name" value="TETRATRICOPEPTIDE REPEAT PROTEIN 1"/>
    <property type="match status" value="1"/>
</dbReference>
<dbReference type="InterPro" id="IPR011990">
    <property type="entry name" value="TPR-like_helical_dom_sf"/>
</dbReference>
<keyword evidence="9" id="KW-1185">Reference proteome</keyword>
<dbReference type="STRING" id="6573.A0A210PX60"/>
<evidence type="ECO:0000256" key="1">
    <source>
        <dbReference type="ARBA" id="ARBA00022553"/>
    </source>
</evidence>
<dbReference type="PROSITE" id="PS50005">
    <property type="entry name" value="TPR"/>
    <property type="match status" value="1"/>
</dbReference>
<feature type="region of interest" description="Disordered" evidence="7">
    <location>
        <begin position="1"/>
        <end position="34"/>
    </location>
</feature>
<evidence type="ECO:0000256" key="5">
    <source>
        <dbReference type="ARBA" id="ARBA00067165"/>
    </source>
</evidence>
<feature type="repeat" description="TPR" evidence="6">
    <location>
        <begin position="294"/>
        <end position="327"/>
    </location>
</feature>
<reference evidence="8 9" key="1">
    <citation type="journal article" date="2017" name="Nat. Ecol. Evol.">
        <title>Scallop genome provides insights into evolution of bilaterian karyotype and development.</title>
        <authorList>
            <person name="Wang S."/>
            <person name="Zhang J."/>
            <person name="Jiao W."/>
            <person name="Li J."/>
            <person name="Xun X."/>
            <person name="Sun Y."/>
            <person name="Guo X."/>
            <person name="Huan P."/>
            <person name="Dong B."/>
            <person name="Zhang L."/>
            <person name="Hu X."/>
            <person name="Sun X."/>
            <person name="Wang J."/>
            <person name="Zhao C."/>
            <person name="Wang Y."/>
            <person name="Wang D."/>
            <person name="Huang X."/>
            <person name="Wang R."/>
            <person name="Lv J."/>
            <person name="Li Y."/>
            <person name="Zhang Z."/>
            <person name="Liu B."/>
            <person name="Lu W."/>
            <person name="Hui Y."/>
            <person name="Liang J."/>
            <person name="Zhou Z."/>
            <person name="Hou R."/>
            <person name="Li X."/>
            <person name="Liu Y."/>
            <person name="Li H."/>
            <person name="Ning X."/>
            <person name="Lin Y."/>
            <person name="Zhao L."/>
            <person name="Xing Q."/>
            <person name="Dou J."/>
            <person name="Li Y."/>
            <person name="Mao J."/>
            <person name="Guo H."/>
            <person name="Dou H."/>
            <person name="Li T."/>
            <person name="Mu C."/>
            <person name="Jiang W."/>
            <person name="Fu Q."/>
            <person name="Fu X."/>
            <person name="Miao Y."/>
            <person name="Liu J."/>
            <person name="Yu Q."/>
            <person name="Li R."/>
            <person name="Liao H."/>
            <person name="Li X."/>
            <person name="Kong Y."/>
            <person name="Jiang Z."/>
            <person name="Chourrout D."/>
            <person name="Li R."/>
            <person name="Bao Z."/>
        </authorList>
    </citation>
    <scope>NUCLEOTIDE SEQUENCE [LARGE SCALE GENOMIC DNA]</scope>
    <source>
        <strain evidence="8 9">PY_sf001</strain>
    </source>
</reference>
<keyword evidence="2" id="KW-0677">Repeat</keyword>
<feature type="compositionally biased region" description="Acidic residues" evidence="7">
    <location>
        <begin position="173"/>
        <end position="199"/>
    </location>
</feature>
<comment type="caution">
    <text evidence="8">The sequence shown here is derived from an EMBL/GenBank/DDBJ whole genome shotgun (WGS) entry which is preliminary data.</text>
</comment>
<dbReference type="OrthoDB" id="1872379at2759"/>
<organism evidence="8 9">
    <name type="scientific">Mizuhopecten yessoensis</name>
    <name type="common">Japanese scallop</name>
    <name type="synonym">Patinopecten yessoensis</name>
    <dbReference type="NCBI Taxonomy" id="6573"/>
    <lineage>
        <taxon>Eukaryota</taxon>
        <taxon>Metazoa</taxon>
        <taxon>Spiralia</taxon>
        <taxon>Lophotrochozoa</taxon>
        <taxon>Mollusca</taxon>
        <taxon>Bivalvia</taxon>
        <taxon>Autobranchia</taxon>
        <taxon>Pteriomorphia</taxon>
        <taxon>Pectinida</taxon>
        <taxon>Pectinoidea</taxon>
        <taxon>Pectinidae</taxon>
        <taxon>Mizuhopecten</taxon>
    </lineage>
</organism>
<evidence type="ECO:0000256" key="6">
    <source>
        <dbReference type="PROSITE-ProRule" id="PRU00339"/>
    </source>
</evidence>
<feature type="region of interest" description="Disordered" evidence="7">
    <location>
        <begin position="89"/>
        <end position="142"/>
    </location>
</feature>
<dbReference type="Pfam" id="PF00515">
    <property type="entry name" value="TPR_1"/>
    <property type="match status" value="1"/>
</dbReference>
<dbReference type="Gene3D" id="1.25.40.10">
    <property type="entry name" value="Tetratricopeptide repeat domain"/>
    <property type="match status" value="1"/>
</dbReference>
<feature type="region of interest" description="Disordered" evidence="7">
    <location>
        <begin position="173"/>
        <end position="201"/>
    </location>
</feature>
<dbReference type="EMBL" id="NEDP02005425">
    <property type="protein sequence ID" value="OWF41049.1"/>
    <property type="molecule type" value="Genomic_DNA"/>
</dbReference>
<gene>
    <name evidence="8" type="ORF">KP79_PYT17101</name>
</gene>
<dbReference type="Proteomes" id="UP000242188">
    <property type="component" value="Unassembled WGS sequence"/>
</dbReference>
<name>A0A210PX60_MIZYE</name>
<accession>A0A210PX60</accession>
<feature type="region of interest" description="Disordered" evidence="7">
    <location>
        <begin position="48"/>
        <end position="70"/>
    </location>
</feature>
<dbReference type="PANTHER" id="PTHR46014">
    <property type="entry name" value="TETRATRICOPEPTIDE REPEAT PROTEIN 1"/>
    <property type="match status" value="1"/>
</dbReference>
<dbReference type="AlphaFoldDB" id="A0A210PX60"/>
<dbReference type="SMART" id="SM00028">
    <property type="entry name" value="TPR"/>
    <property type="match status" value="3"/>
</dbReference>
<proteinExistence type="predicted"/>
<protein>
    <recommendedName>
        <fullName evidence="5">Tetratricopeptide repeat protein 1</fullName>
    </recommendedName>
</protein>
<evidence type="ECO:0000256" key="2">
    <source>
        <dbReference type="ARBA" id="ARBA00022737"/>
    </source>
</evidence>
<keyword evidence="1" id="KW-0597">Phosphoprotein</keyword>
<evidence type="ECO:0000256" key="3">
    <source>
        <dbReference type="ARBA" id="ARBA00022803"/>
    </source>
</evidence>
<evidence type="ECO:0000256" key="4">
    <source>
        <dbReference type="ARBA" id="ARBA00063969"/>
    </source>
</evidence>
<evidence type="ECO:0000313" key="8">
    <source>
        <dbReference type="EMBL" id="OWF41049.1"/>
    </source>
</evidence>
<comment type="subunit">
    <text evidence="4">Interacts with the GAP domain of NF1. Interacts (via TPR repeats) with HSP90AA1 and HSPA8.</text>
</comment>
<evidence type="ECO:0000313" key="9">
    <source>
        <dbReference type="Proteomes" id="UP000242188"/>
    </source>
</evidence>
<feature type="compositionally biased region" description="Polar residues" evidence="7">
    <location>
        <begin position="113"/>
        <end position="133"/>
    </location>
</feature>
<dbReference type="SUPFAM" id="SSF48452">
    <property type="entry name" value="TPR-like"/>
    <property type="match status" value="1"/>
</dbReference>
<sequence>MSNPVEEVGTVVRQVERESDVSDESSFSGVKTEEQFHDSFDTVMCSGIQETDGYNMPNIATPQNTGEKETEGRYVDLRHSRTDRKCVQVEDNDDIEKRGIQVTDSSDMDDITANFSDINTNGSFDVTSQTSDSQVKKETDEPNCADVNEFDFCEELSKDKGNKSNAGVNLEELLENEDSDSETEEDDNYESAEEGEANEDELKQLEEKMTEEEKEEKRNEARCCKEEGNKLFKDQSFKEAIRCYTRALHICPLSFPKDRAIMFSNRAVCKLKLDHKEDAIKDCTHALNLHPHYLKALLRRAELYEGEDKLDEALVDYQKVLELDPSQHSARAACMRLPDQIKERNEKMKEEMLGKLKDLGNMILKPFGLSTENFKLNQDPNTGGYSVNFAQNASKE</sequence>
<evidence type="ECO:0000256" key="7">
    <source>
        <dbReference type="SAM" id="MobiDB-lite"/>
    </source>
</evidence>
<dbReference type="FunFam" id="1.25.40.10:FF:000367">
    <property type="entry name" value="Tetratricopeptide repeat domain 1"/>
    <property type="match status" value="1"/>
</dbReference>
<dbReference type="InterPro" id="IPR052769">
    <property type="entry name" value="TPR_domain_protein"/>
</dbReference>